<dbReference type="AlphaFoldDB" id="A0A264W2D9"/>
<feature type="domain" description="SLH" evidence="3">
    <location>
        <begin position="607"/>
        <end position="670"/>
    </location>
</feature>
<dbReference type="SUPFAM" id="SSF56300">
    <property type="entry name" value="Metallo-dependent phosphatases"/>
    <property type="match status" value="1"/>
</dbReference>
<accession>A0A264W2D9</accession>
<dbReference type="GO" id="GO:0046872">
    <property type="term" value="F:metal ion binding"/>
    <property type="evidence" value="ECO:0007669"/>
    <property type="project" value="InterPro"/>
</dbReference>
<dbReference type="InterPro" id="IPR036907">
    <property type="entry name" value="5'-Nucleotdase_C_sf"/>
</dbReference>
<keyword evidence="1 2" id="KW-0732">Signal</keyword>
<dbReference type="PANTHER" id="PTHR11575">
    <property type="entry name" value="5'-NUCLEOTIDASE-RELATED"/>
    <property type="match status" value="1"/>
</dbReference>
<dbReference type="PRINTS" id="PR01607">
    <property type="entry name" value="APYRASEFAMLY"/>
</dbReference>
<dbReference type="EMBL" id="NOKQ01000220">
    <property type="protein sequence ID" value="OZS77750.1"/>
    <property type="molecule type" value="Genomic_DNA"/>
</dbReference>
<keyword evidence="2" id="KW-0547">Nucleotide-binding</keyword>
<evidence type="ECO:0000256" key="1">
    <source>
        <dbReference type="ARBA" id="ARBA00022729"/>
    </source>
</evidence>
<dbReference type="InterPro" id="IPR006146">
    <property type="entry name" value="5'-Nucleotdase_CS"/>
</dbReference>
<evidence type="ECO:0000256" key="2">
    <source>
        <dbReference type="RuleBase" id="RU362119"/>
    </source>
</evidence>
<evidence type="ECO:0000313" key="4">
    <source>
        <dbReference type="EMBL" id="OZS77750.1"/>
    </source>
</evidence>
<feature type="domain" description="SLH" evidence="3">
    <location>
        <begin position="542"/>
        <end position="605"/>
    </location>
</feature>
<dbReference type="RefSeq" id="WP_094943695.1">
    <property type="nucleotide sequence ID" value="NZ_NOKQ01000220.1"/>
</dbReference>
<dbReference type="GO" id="GO:0009166">
    <property type="term" value="P:nucleotide catabolic process"/>
    <property type="evidence" value="ECO:0007669"/>
    <property type="project" value="InterPro"/>
</dbReference>
<evidence type="ECO:0000313" key="5">
    <source>
        <dbReference type="Proteomes" id="UP000217065"/>
    </source>
</evidence>
<dbReference type="SUPFAM" id="SSF55816">
    <property type="entry name" value="5'-nucleotidase (syn. UDP-sugar hydrolase), C-terminal domain"/>
    <property type="match status" value="1"/>
</dbReference>
<dbReference type="GO" id="GO:0016788">
    <property type="term" value="F:hydrolase activity, acting on ester bonds"/>
    <property type="evidence" value="ECO:0007669"/>
    <property type="project" value="InterPro"/>
</dbReference>
<dbReference type="Gene3D" id="3.90.780.10">
    <property type="entry name" value="5'-Nucleotidase, C-terminal domain"/>
    <property type="match status" value="1"/>
</dbReference>
<comment type="similarity">
    <text evidence="2">Belongs to the 5'-nucleotidase family.</text>
</comment>
<evidence type="ECO:0000259" key="3">
    <source>
        <dbReference type="PROSITE" id="PS51272"/>
    </source>
</evidence>
<organism evidence="4 5">
    <name type="scientific">Tetzosporium hominis</name>
    <dbReference type="NCBI Taxonomy" id="2020506"/>
    <lineage>
        <taxon>Bacteria</taxon>
        <taxon>Bacillati</taxon>
        <taxon>Bacillota</taxon>
        <taxon>Bacilli</taxon>
        <taxon>Bacillales</taxon>
        <taxon>Caryophanaceae</taxon>
        <taxon>Tetzosporium</taxon>
    </lineage>
</organism>
<comment type="caution">
    <text evidence="4">The sequence shown here is derived from an EMBL/GenBank/DDBJ whole genome shotgun (WGS) entry which is preliminary data.</text>
</comment>
<sequence length="735" mass="79060">MKSYKMIKASVATALAVGVIGVNAPFATEAAVGDFSLTILHTNDTHAALKDAPKRATLVQELRAEAGNENSLLLDAGDVFSGSLYFNEFGGQADLELMNYMGYDAMTFGNHEFDLGLSEDGHQALADFVAGADFPFVSANVDFSGDAKFDGLQNDTYTDMAEDGQIYNGMIKEINGEKVGIFGLTTEETINISSTEAVDITDYIAAAEEAVAAFETAGVNKIVAVTHLGYNDSAVWDNDILLAQSVAGIDVVVGGHSHTALMPPTMLTNEESGDPVVIVQAGSNGSLLGELDVTFDDMGVITSHVGEHHKVADAVADPAAVEILAPYKEIVDAKGAESIGAYAEVFLNGTRDMGGVRTSETNLGNLIVDGMLSKAQEIDPETVIAVQNGGGIRSSIDVGDITYGEVLSVMPFGNSLAIMDLTGAELLAALEVSVSSYPSELGSFLHVSGLEFVFDPSKPVGERVVDANVVTEDGRLPISEDENYKVATNTYIATGKDGFTSFGEAYADGRVSEPGFVDYEMFIDYVTSLDMVWPLMEGRITTVLPYGDVNLLDWEYPYVNDLFSRNVMTGTTTNTFSPDNTLPRWQLASMMVRLLDLPTEEIAEEDKAPFTDIADLPVARQNEIHALYAAGLINGTTETTFSPRAFIKRSHFALMVNNVFTTGYFAPADDHVEYPFSDVSHLPEVELDAIWNMYENGIISGYPNGTFKPGATTTRAEAARIISMFAPYVKYYEAK</sequence>
<dbReference type="GO" id="GO:0000166">
    <property type="term" value="F:nucleotide binding"/>
    <property type="evidence" value="ECO:0007669"/>
    <property type="project" value="UniProtKB-KW"/>
</dbReference>
<feature type="signal peptide" evidence="2">
    <location>
        <begin position="1"/>
        <end position="24"/>
    </location>
</feature>
<dbReference type="Pfam" id="PF00149">
    <property type="entry name" value="Metallophos"/>
    <property type="match status" value="1"/>
</dbReference>
<dbReference type="InterPro" id="IPR029052">
    <property type="entry name" value="Metallo-depent_PP-like"/>
</dbReference>
<dbReference type="InterPro" id="IPR008334">
    <property type="entry name" value="5'-Nucleotdase_C"/>
</dbReference>
<dbReference type="InterPro" id="IPR004843">
    <property type="entry name" value="Calcineurin-like_PHP"/>
</dbReference>
<dbReference type="Gene3D" id="3.60.21.10">
    <property type="match status" value="1"/>
</dbReference>
<keyword evidence="2" id="KW-0378">Hydrolase</keyword>
<dbReference type="Pfam" id="PF00395">
    <property type="entry name" value="SLH"/>
    <property type="match status" value="3"/>
</dbReference>
<gene>
    <name evidence="4" type="ORF">CF394_11125</name>
</gene>
<dbReference type="PROSITE" id="PS00785">
    <property type="entry name" value="5_NUCLEOTIDASE_1"/>
    <property type="match status" value="1"/>
</dbReference>
<feature type="chain" id="PRO_5039741678" evidence="2">
    <location>
        <begin position="25"/>
        <end position="735"/>
    </location>
</feature>
<dbReference type="PANTHER" id="PTHR11575:SF24">
    <property type="entry name" value="5'-NUCLEOTIDASE"/>
    <property type="match status" value="1"/>
</dbReference>
<dbReference type="Pfam" id="PF02872">
    <property type="entry name" value="5_nucleotid_C"/>
    <property type="match status" value="1"/>
</dbReference>
<dbReference type="OrthoDB" id="9801679at2"/>
<dbReference type="InterPro" id="IPR006179">
    <property type="entry name" value="5_nucleotidase/apyrase"/>
</dbReference>
<protein>
    <submittedName>
        <fullName evidence="4">Multifunctional 2',3'-cyclic-nucleotide 2'-phosphodiesterase/5'-nucleotidase/3'-nucleotidase</fullName>
    </submittedName>
</protein>
<proteinExistence type="inferred from homology"/>
<dbReference type="InterPro" id="IPR001119">
    <property type="entry name" value="SLH_dom"/>
</dbReference>
<keyword evidence="5" id="KW-1185">Reference proteome</keyword>
<dbReference type="PROSITE" id="PS51272">
    <property type="entry name" value="SLH"/>
    <property type="match status" value="3"/>
</dbReference>
<feature type="domain" description="SLH" evidence="3">
    <location>
        <begin position="673"/>
        <end position="735"/>
    </location>
</feature>
<reference evidence="4 5" key="1">
    <citation type="submission" date="2017-07" db="EMBL/GenBank/DDBJ databases">
        <title>Tetzosporium hominis gen.nov. sp.nov.</title>
        <authorList>
            <person name="Tetz G."/>
            <person name="Tetz V."/>
        </authorList>
    </citation>
    <scope>NUCLEOTIDE SEQUENCE [LARGE SCALE GENOMIC DNA]</scope>
    <source>
        <strain evidence="4 5">VT-49</strain>
    </source>
</reference>
<name>A0A264W2D9_9BACL</name>
<dbReference type="Proteomes" id="UP000217065">
    <property type="component" value="Unassembled WGS sequence"/>
</dbReference>